<dbReference type="Gene3D" id="3.90.79.20">
    <property type="match status" value="1"/>
</dbReference>
<evidence type="ECO:0000313" key="12">
    <source>
        <dbReference type="Proteomes" id="UP000285376"/>
    </source>
</evidence>
<proteinExistence type="inferred from homology"/>
<comment type="similarity">
    <text evidence="3">Belongs to the Nudix hydrolase family. NudC subfamily.</text>
</comment>
<evidence type="ECO:0000256" key="7">
    <source>
        <dbReference type="ARBA" id="ARBA00022842"/>
    </source>
</evidence>
<comment type="cofactor">
    <cofactor evidence="2">
        <name>Zn(2+)</name>
        <dbReference type="ChEBI" id="CHEBI:29105"/>
    </cofactor>
</comment>
<reference evidence="11 12" key="1">
    <citation type="submission" date="2018-08" db="EMBL/GenBank/DDBJ databases">
        <title>Whole genome sequence analysis of Dermacoccus abyssi bacteria isolated from Deep Mariana trench Micromonospora spp reveals genes involved in the environmental adaptation and production of secondary metabolites.</title>
        <authorList>
            <person name="Abdel-Mageed W.M."/>
            <person name="Lehri B."/>
            <person name="Nouioui I."/>
            <person name="Goodfellow I."/>
            <person name="Jaspars M."/>
            <person name="Karlyshev A."/>
        </authorList>
    </citation>
    <scope>NUCLEOTIDE SEQUENCE [LARGE SCALE GENOMIC DNA]</scope>
    <source>
        <strain evidence="11 12">MT1.1</strain>
    </source>
</reference>
<dbReference type="Gene3D" id="3.90.79.10">
    <property type="entry name" value="Nucleoside Triphosphate Pyrophosphohydrolase"/>
    <property type="match status" value="1"/>
</dbReference>
<dbReference type="PANTHER" id="PTHR42904:SF6">
    <property type="entry name" value="NAD-CAPPED RNA HYDROLASE NUDT12"/>
    <property type="match status" value="1"/>
</dbReference>
<evidence type="ECO:0000256" key="6">
    <source>
        <dbReference type="ARBA" id="ARBA00022801"/>
    </source>
</evidence>
<dbReference type="InterPro" id="IPR015797">
    <property type="entry name" value="NUDIX_hydrolase-like_dom_sf"/>
</dbReference>
<evidence type="ECO:0000256" key="1">
    <source>
        <dbReference type="ARBA" id="ARBA00001946"/>
    </source>
</evidence>
<dbReference type="GO" id="GO:0005829">
    <property type="term" value="C:cytosol"/>
    <property type="evidence" value="ECO:0007669"/>
    <property type="project" value="TreeGrafter"/>
</dbReference>
<evidence type="ECO:0000256" key="8">
    <source>
        <dbReference type="ARBA" id="ARBA00023027"/>
    </source>
</evidence>
<dbReference type="Pfam" id="PF09297">
    <property type="entry name" value="Zn_ribbon_NUD"/>
    <property type="match status" value="1"/>
</dbReference>
<dbReference type="PROSITE" id="PS00893">
    <property type="entry name" value="NUDIX_BOX"/>
    <property type="match status" value="1"/>
</dbReference>
<dbReference type="CDD" id="cd03429">
    <property type="entry name" value="NUDIX_NADH_pyrophosphatase_Nudt13"/>
    <property type="match status" value="1"/>
</dbReference>
<dbReference type="GO" id="GO:0019677">
    <property type="term" value="P:NAD+ catabolic process"/>
    <property type="evidence" value="ECO:0007669"/>
    <property type="project" value="TreeGrafter"/>
</dbReference>
<feature type="domain" description="Nudix hydrolase" evidence="10">
    <location>
        <begin position="162"/>
        <end position="297"/>
    </location>
</feature>
<dbReference type="Pfam" id="PF00293">
    <property type="entry name" value="NUDIX"/>
    <property type="match status" value="1"/>
</dbReference>
<keyword evidence="7" id="KW-0460">Magnesium</keyword>
<dbReference type="EC" id="3.6.1.22" evidence="4"/>
<comment type="cofactor">
    <cofactor evidence="1">
        <name>Mg(2+)</name>
        <dbReference type="ChEBI" id="CHEBI:18420"/>
    </cofactor>
</comment>
<comment type="caution">
    <text evidence="11">The sequence shown here is derived from an EMBL/GenBank/DDBJ whole genome shotgun (WGS) entry which is preliminary data.</text>
</comment>
<dbReference type="GO" id="GO:0110153">
    <property type="term" value="F:RNA NAD-cap (NMN-forming) hydrolase activity"/>
    <property type="evidence" value="ECO:0007669"/>
    <property type="project" value="RHEA"/>
</dbReference>
<dbReference type="EMBL" id="QWLM01000001">
    <property type="protein sequence ID" value="RHW47949.1"/>
    <property type="molecule type" value="Genomic_DNA"/>
</dbReference>
<keyword evidence="8" id="KW-0520">NAD</keyword>
<dbReference type="InterPro" id="IPR050241">
    <property type="entry name" value="NAD-cap_RNA_hydrolase_NudC"/>
</dbReference>
<protein>
    <recommendedName>
        <fullName evidence="4">NAD(+) diphosphatase</fullName>
        <ecNumber evidence="4">3.6.1.22</ecNumber>
    </recommendedName>
</protein>
<dbReference type="SUPFAM" id="SSF55811">
    <property type="entry name" value="Nudix"/>
    <property type="match status" value="1"/>
</dbReference>
<dbReference type="PANTHER" id="PTHR42904">
    <property type="entry name" value="NUDIX HYDROLASE, NUDC SUBFAMILY"/>
    <property type="match status" value="1"/>
</dbReference>
<dbReference type="GO" id="GO:0035529">
    <property type="term" value="F:NADH pyrophosphatase activity"/>
    <property type="evidence" value="ECO:0007669"/>
    <property type="project" value="TreeGrafter"/>
</dbReference>
<evidence type="ECO:0000256" key="2">
    <source>
        <dbReference type="ARBA" id="ARBA00001947"/>
    </source>
</evidence>
<dbReference type="InterPro" id="IPR000086">
    <property type="entry name" value="NUDIX_hydrolase_dom"/>
</dbReference>
<comment type="catalytic activity">
    <reaction evidence="9">
        <text>a 5'-end NAD(+)-phospho-ribonucleoside in mRNA + H2O = a 5'-end phospho-adenosine-phospho-ribonucleoside in mRNA + beta-nicotinamide D-ribonucleotide + 2 H(+)</text>
        <dbReference type="Rhea" id="RHEA:60876"/>
        <dbReference type="Rhea" id="RHEA-COMP:15698"/>
        <dbReference type="Rhea" id="RHEA-COMP:15719"/>
        <dbReference type="ChEBI" id="CHEBI:14649"/>
        <dbReference type="ChEBI" id="CHEBI:15377"/>
        <dbReference type="ChEBI" id="CHEBI:15378"/>
        <dbReference type="ChEBI" id="CHEBI:144029"/>
        <dbReference type="ChEBI" id="CHEBI:144051"/>
    </reaction>
    <physiologicalReaction direction="left-to-right" evidence="9">
        <dbReference type="Rhea" id="RHEA:60877"/>
    </physiologicalReaction>
</comment>
<dbReference type="PROSITE" id="PS51462">
    <property type="entry name" value="NUDIX"/>
    <property type="match status" value="1"/>
</dbReference>
<dbReference type="GO" id="GO:0006742">
    <property type="term" value="P:NADP+ catabolic process"/>
    <property type="evidence" value="ECO:0007669"/>
    <property type="project" value="TreeGrafter"/>
</dbReference>
<dbReference type="GO" id="GO:0046872">
    <property type="term" value="F:metal ion binding"/>
    <property type="evidence" value="ECO:0007669"/>
    <property type="project" value="UniProtKB-KW"/>
</dbReference>
<evidence type="ECO:0000256" key="4">
    <source>
        <dbReference type="ARBA" id="ARBA00012381"/>
    </source>
</evidence>
<dbReference type="NCBIfam" id="NF001299">
    <property type="entry name" value="PRK00241.1"/>
    <property type="match status" value="1"/>
</dbReference>
<name>A0A417ZBC7_9MICO</name>
<gene>
    <name evidence="11" type="ORF">D1832_00400</name>
</gene>
<dbReference type="AlphaFoldDB" id="A0A417ZBC7"/>
<organism evidence="11 12">
    <name type="scientific">Dermacoccus abyssi</name>
    <dbReference type="NCBI Taxonomy" id="322596"/>
    <lineage>
        <taxon>Bacteria</taxon>
        <taxon>Bacillati</taxon>
        <taxon>Actinomycetota</taxon>
        <taxon>Actinomycetes</taxon>
        <taxon>Micrococcales</taxon>
        <taxon>Dermacoccaceae</taxon>
        <taxon>Dermacoccus</taxon>
    </lineage>
</organism>
<dbReference type="RefSeq" id="WP_118912148.1">
    <property type="nucleotide sequence ID" value="NZ_CBCRVH010000001.1"/>
</dbReference>
<accession>A0A417ZBC7</accession>
<evidence type="ECO:0000256" key="3">
    <source>
        <dbReference type="ARBA" id="ARBA00009595"/>
    </source>
</evidence>
<sequence>MPDATPSLPNLLFASSEIDRDAAARAGHGFVRGLLQDASTKVLEVFGDRTALDGRALGWRAPSAADLDWYENEGVVLYLGRAGESARLALLRPADDSREDLLTLRHVALDLDHDDLAALTTAVALSHWHATHGHCPRCGGATLPRQAGWVRYCPNDESLHFPRTDPAVIMAVVHPGEGRDDERILLARGPRWKGPHRSVLAGFVEPGESFEAAVARETFEESGVVVDDVRYLGNQPWPFPASLMIGFVATARTTALTPEDGEIEEIGWYSRSDIERGLAEGTLRLPGRISIARSLIEHWYGAELPDGVEGGAA</sequence>
<dbReference type="InterPro" id="IPR015376">
    <property type="entry name" value="Znr_NADH_PPase"/>
</dbReference>
<evidence type="ECO:0000313" key="11">
    <source>
        <dbReference type="EMBL" id="RHW47949.1"/>
    </source>
</evidence>
<dbReference type="InterPro" id="IPR049734">
    <property type="entry name" value="NudC-like_C"/>
</dbReference>
<keyword evidence="6 11" id="KW-0378">Hydrolase</keyword>
<evidence type="ECO:0000259" key="10">
    <source>
        <dbReference type="PROSITE" id="PS51462"/>
    </source>
</evidence>
<evidence type="ECO:0000256" key="5">
    <source>
        <dbReference type="ARBA" id="ARBA00022723"/>
    </source>
</evidence>
<keyword evidence="5" id="KW-0479">Metal-binding</keyword>
<dbReference type="InterPro" id="IPR020084">
    <property type="entry name" value="NUDIX_hydrolase_CS"/>
</dbReference>
<evidence type="ECO:0000256" key="9">
    <source>
        <dbReference type="ARBA" id="ARBA00023679"/>
    </source>
</evidence>
<dbReference type="Proteomes" id="UP000285376">
    <property type="component" value="Unassembled WGS sequence"/>
</dbReference>